<protein>
    <submittedName>
        <fullName evidence="6">Bile acid:sodium symporter family protein</fullName>
    </submittedName>
</protein>
<dbReference type="RefSeq" id="WP_142887950.1">
    <property type="nucleotide sequence ID" value="NZ_VIKR01000001.1"/>
</dbReference>
<dbReference type="GO" id="GO:0016020">
    <property type="term" value="C:membrane"/>
    <property type="evidence" value="ECO:0007669"/>
    <property type="project" value="UniProtKB-SubCell"/>
</dbReference>
<keyword evidence="2 5" id="KW-0812">Transmembrane</keyword>
<feature type="transmembrane region" description="Helical" evidence="5">
    <location>
        <begin position="259"/>
        <end position="282"/>
    </location>
</feature>
<feature type="transmembrane region" description="Helical" evidence="5">
    <location>
        <begin position="198"/>
        <end position="220"/>
    </location>
</feature>
<organism evidence="6 7">
    <name type="scientific">Aliikangiella marina</name>
    <dbReference type="NCBI Taxonomy" id="1712262"/>
    <lineage>
        <taxon>Bacteria</taxon>
        <taxon>Pseudomonadati</taxon>
        <taxon>Pseudomonadota</taxon>
        <taxon>Gammaproteobacteria</taxon>
        <taxon>Oceanospirillales</taxon>
        <taxon>Pleioneaceae</taxon>
        <taxon>Aliikangiella</taxon>
    </lineage>
</organism>
<feature type="transmembrane region" description="Helical" evidence="5">
    <location>
        <begin position="70"/>
        <end position="89"/>
    </location>
</feature>
<feature type="transmembrane region" description="Helical" evidence="5">
    <location>
        <begin position="6"/>
        <end position="28"/>
    </location>
</feature>
<evidence type="ECO:0000313" key="7">
    <source>
        <dbReference type="Proteomes" id="UP000317839"/>
    </source>
</evidence>
<keyword evidence="4 5" id="KW-0472">Membrane</keyword>
<evidence type="ECO:0000256" key="5">
    <source>
        <dbReference type="SAM" id="Phobius"/>
    </source>
</evidence>
<feature type="transmembrane region" description="Helical" evidence="5">
    <location>
        <begin position="174"/>
        <end position="192"/>
    </location>
</feature>
<feature type="transmembrane region" description="Helical" evidence="5">
    <location>
        <begin position="96"/>
        <end position="122"/>
    </location>
</feature>
<comment type="subcellular location">
    <subcellularLocation>
        <location evidence="1">Membrane</location>
        <topology evidence="1">Multi-pass membrane protein</topology>
    </subcellularLocation>
</comment>
<evidence type="ECO:0000256" key="4">
    <source>
        <dbReference type="ARBA" id="ARBA00023136"/>
    </source>
</evidence>
<dbReference type="InterPro" id="IPR002657">
    <property type="entry name" value="BilAc:Na_symport/Acr3"/>
</dbReference>
<dbReference type="Proteomes" id="UP000317839">
    <property type="component" value="Unassembled WGS sequence"/>
</dbReference>
<accession>A0A545TH82</accession>
<dbReference type="OrthoDB" id="9806785at2"/>
<gene>
    <name evidence="6" type="ORF">FLL45_01135</name>
</gene>
<feature type="transmembrane region" description="Helical" evidence="5">
    <location>
        <begin position="232"/>
        <end position="253"/>
    </location>
</feature>
<evidence type="ECO:0000313" key="6">
    <source>
        <dbReference type="EMBL" id="TQV76590.1"/>
    </source>
</evidence>
<dbReference type="Gene3D" id="1.20.1530.20">
    <property type="match status" value="1"/>
</dbReference>
<dbReference type="PANTHER" id="PTHR10361">
    <property type="entry name" value="SODIUM-BILE ACID COTRANSPORTER"/>
    <property type="match status" value="1"/>
</dbReference>
<evidence type="ECO:0000256" key="1">
    <source>
        <dbReference type="ARBA" id="ARBA00004141"/>
    </source>
</evidence>
<dbReference type="InterPro" id="IPR004710">
    <property type="entry name" value="Bilac:Na_transpt"/>
</dbReference>
<feature type="transmembrane region" description="Helical" evidence="5">
    <location>
        <begin position="142"/>
        <end position="162"/>
    </location>
</feature>
<dbReference type="PANTHER" id="PTHR10361:SF24">
    <property type="entry name" value="P3 PROTEIN"/>
    <property type="match status" value="1"/>
</dbReference>
<feature type="transmembrane region" description="Helical" evidence="5">
    <location>
        <begin position="40"/>
        <end position="64"/>
    </location>
</feature>
<name>A0A545TH82_9GAMM</name>
<keyword evidence="3 5" id="KW-1133">Transmembrane helix</keyword>
<dbReference type="EMBL" id="VIKR01000001">
    <property type="protein sequence ID" value="TQV76590.1"/>
    <property type="molecule type" value="Genomic_DNA"/>
</dbReference>
<dbReference type="Pfam" id="PF01758">
    <property type="entry name" value="SBF"/>
    <property type="match status" value="1"/>
</dbReference>
<comment type="caution">
    <text evidence="6">The sequence shown here is derived from an EMBL/GenBank/DDBJ whole genome shotgun (WGS) entry which is preliminary data.</text>
</comment>
<keyword evidence="7" id="KW-1185">Reference proteome</keyword>
<proteinExistence type="predicted"/>
<evidence type="ECO:0000256" key="3">
    <source>
        <dbReference type="ARBA" id="ARBA00022989"/>
    </source>
</evidence>
<evidence type="ECO:0000256" key="2">
    <source>
        <dbReference type="ARBA" id="ARBA00022692"/>
    </source>
</evidence>
<sequence>MQASVLTQLVLPSCLFIIMLGMGLSLVMNDFSRVFKSPKAILIGLLGQLILLPVCGFIIVILLIDDPLLAMGIMLLAACPGGTTSNLVTHLAKGDLALSISLTAFSSVLALLTIPLIVGFSIEYFLSQTGEIQLDLSRTLSTLFLITLLPVSIGMIIRRLYLKLAIFLEPRIKSFSTIFLILLIAGIAFEQRETLLDAIVRSGLATLLLNLISMLVGFYLAKLFQLNSRQTISITIEIGLQNAALAMLVATTILGNTLIAVPAAVYSLVMYFTGGCIIAMSLRKLKVNTKKQPKTIVTHSD</sequence>
<reference evidence="6 7" key="1">
    <citation type="submission" date="2019-06" db="EMBL/GenBank/DDBJ databases">
        <title>Draft genome of Aliikangiella marina GYP-15.</title>
        <authorList>
            <person name="Wang G."/>
        </authorList>
    </citation>
    <scope>NUCLEOTIDE SEQUENCE [LARGE SCALE GENOMIC DNA]</scope>
    <source>
        <strain evidence="6 7">GYP-15</strain>
    </source>
</reference>
<dbReference type="InterPro" id="IPR038770">
    <property type="entry name" value="Na+/solute_symporter_sf"/>
</dbReference>
<dbReference type="AlphaFoldDB" id="A0A545TH82"/>